<keyword evidence="1" id="KW-0472">Membrane</keyword>
<organism evidence="2 3">
    <name type="scientific">Reichenbachiella faecimaris</name>
    <dbReference type="NCBI Taxonomy" id="692418"/>
    <lineage>
        <taxon>Bacteria</taxon>
        <taxon>Pseudomonadati</taxon>
        <taxon>Bacteroidota</taxon>
        <taxon>Cytophagia</taxon>
        <taxon>Cytophagales</taxon>
        <taxon>Reichenbachiellaceae</taxon>
        <taxon>Reichenbachiella</taxon>
    </lineage>
</organism>
<feature type="transmembrane region" description="Helical" evidence="1">
    <location>
        <begin position="147"/>
        <end position="172"/>
    </location>
</feature>
<gene>
    <name evidence="2" type="ORF">SAMN04488029_2060</name>
</gene>
<accession>A0A1W2GDC9</accession>
<dbReference type="EMBL" id="FWYF01000002">
    <property type="protein sequence ID" value="SMD34524.1"/>
    <property type="molecule type" value="Genomic_DNA"/>
</dbReference>
<evidence type="ECO:0000256" key="1">
    <source>
        <dbReference type="SAM" id="Phobius"/>
    </source>
</evidence>
<evidence type="ECO:0000313" key="2">
    <source>
        <dbReference type="EMBL" id="SMD34524.1"/>
    </source>
</evidence>
<name>A0A1W2GDC9_REIFA</name>
<sequence length="367" mass="39729">MSTISTKANDIKWPEIFSLGALNVSVVISWIAYHEYQPILLENFNFDHLSDFLIVSKAFILVMIPALAGLLADYLLGKNGKYFTIFTVGIGATAMIFMIVASIIGAGPVGTLKPFLPYMIILWLVSMNLFISPAYSMIEAFAPAQKLPIVMGFLFLVTELIYALEPLVVGLVQFFGDTLTFIVGGILISVSGYIFHKISSNEVISRKKELLEAKVKKVSVESYIAIIIVGLALGIGKAFLVEYIPANFEASFPDMGNAGDYISFALLGFSAIIAFTISRKVAVWNTQKVLVTSLIIMGLGALILLASSSVSVSIAGGIITAIGFSVLNISGLPFAINQLSVKHITYGVGIYIGASEICTGFFEYYFR</sequence>
<feature type="transmembrane region" description="Helical" evidence="1">
    <location>
        <begin position="261"/>
        <end position="277"/>
    </location>
</feature>
<feature type="transmembrane region" description="Helical" evidence="1">
    <location>
        <begin position="220"/>
        <end position="241"/>
    </location>
</feature>
<dbReference type="RefSeq" id="WP_084372736.1">
    <property type="nucleotide sequence ID" value="NZ_FWYF01000002.1"/>
</dbReference>
<feature type="transmembrane region" description="Helical" evidence="1">
    <location>
        <begin position="16"/>
        <end position="33"/>
    </location>
</feature>
<proteinExistence type="predicted"/>
<feature type="transmembrane region" description="Helical" evidence="1">
    <location>
        <begin position="289"/>
        <end position="308"/>
    </location>
</feature>
<dbReference type="Proteomes" id="UP000192472">
    <property type="component" value="Unassembled WGS sequence"/>
</dbReference>
<dbReference type="SUPFAM" id="SSF103473">
    <property type="entry name" value="MFS general substrate transporter"/>
    <property type="match status" value="1"/>
</dbReference>
<reference evidence="2 3" key="1">
    <citation type="submission" date="2017-04" db="EMBL/GenBank/DDBJ databases">
        <authorList>
            <person name="Afonso C.L."/>
            <person name="Miller P.J."/>
            <person name="Scott M.A."/>
            <person name="Spackman E."/>
            <person name="Goraichik I."/>
            <person name="Dimitrov K.M."/>
            <person name="Suarez D.L."/>
            <person name="Swayne D.E."/>
        </authorList>
    </citation>
    <scope>NUCLEOTIDE SEQUENCE [LARGE SCALE GENOMIC DNA]</scope>
    <source>
        <strain evidence="2 3">DSM 26133</strain>
    </source>
</reference>
<feature type="transmembrane region" description="Helical" evidence="1">
    <location>
        <begin position="83"/>
        <end position="109"/>
    </location>
</feature>
<feature type="transmembrane region" description="Helical" evidence="1">
    <location>
        <begin position="115"/>
        <end position="135"/>
    </location>
</feature>
<dbReference type="STRING" id="692418.SAMN04488029_2060"/>
<evidence type="ECO:0000313" key="3">
    <source>
        <dbReference type="Proteomes" id="UP000192472"/>
    </source>
</evidence>
<protein>
    <recommendedName>
        <fullName evidence="4">Major Facilitator Superfamily protein</fullName>
    </recommendedName>
</protein>
<keyword evidence="1" id="KW-1133">Transmembrane helix</keyword>
<feature type="transmembrane region" description="Helical" evidence="1">
    <location>
        <begin position="178"/>
        <end position="199"/>
    </location>
</feature>
<keyword evidence="3" id="KW-1185">Reference proteome</keyword>
<dbReference type="Gene3D" id="1.20.1250.20">
    <property type="entry name" value="MFS general substrate transporter like domains"/>
    <property type="match status" value="1"/>
</dbReference>
<dbReference type="InterPro" id="IPR036259">
    <property type="entry name" value="MFS_trans_sf"/>
</dbReference>
<evidence type="ECO:0008006" key="4">
    <source>
        <dbReference type="Google" id="ProtNLM"/>
    </source>
</evidence>
<keyword evidence="1" id="KW-0812">Transmembrane</keyword>
<dbReference type="OrthoDB" id="976287at2"/>
<feature type="transmembrane region" description="Helical" evidence="1">
    <location>
        <begin position="348"/>
        <end position="366"/>
    </location>
</feature>
<feature type="transmembrane region" description="Helical" evidence="1">
    <location>
        <begin position="53"/>
        <end position="76"/>
    </location>
</feature>
<dbReference type="AlphaFoldDB" id="A0A1W2GDC9"/>